<evidence type="ECO:0000313" key="3">
    <source>
        <dbReference type="Proteomes" id="UP000807469"/>
    </source>
</evidence>
<feature type="compositionally biased region" description="Polar residues" evidence="1">
    <location>
        <begin position="1"/>
        <end position="19"/>
    </location>
</feature>
<organism evidence="2 3">
    <name type="scientific">Pholiota conissans</name>
    <dbReference type="NCBI Taxonomy" id="109636"/>
    <lineage>
        <taxon>Eukaryota</taxon>
        <taxon>Fungi</taxon>
        <taxon>Dikarya</taxon>
        <taxon>Basidiomycota</taxon>
        <taxon>Agaricomycotina</taxon>
        <taxon>Agaricomycetes</taxon>
        <taxon>Agaricomycetidae</taxon>
        <taxon>Agaricales</taxon>
        <taxon>Agaricineae</taxon>
        <taxon>Strophariaceae</taxon>
        <taxon>Pholiota</taxon>
    </lineage>
</organism>
<reference evidence="2" key="1">
    <citation type="submission" date="2020-11" db="EMBL/GenBank/DDBJ databases">
        <authorList>
            <consortium name="DOE Joint Genome Institute"/>
            <person name="Ahrendt S."/>
            <person name="Riley R."/>
            <person name="Andreopoulos W."/>
            <person name="Labutti K."/>
            <person name="Pangilinan J."/>
            <person name="Ruiz-Duenas F.J."/>
            <person name="Barrasa J.M."/>
            <person name="Sanchez-Garcia M."/>
            <person name="Camarero S."/>
            <person name="Miyauchi S."/>
            <person name="Serrano A."/>
            <person name="Linde D."/>
            <person name="Babiker R."/>
            <person name="Drula E."/>
            <person name="Ayuso-Fernandez I."/>
            <person name="Pacheco R."/>
            <person name="Padilla G."/>
            <person name="Ferreira P."/>
            <person name="Barriuso J."/>
            <person name="Kellner H."/>
            <person name="Castanera R."/>
            <person name="Alfaro M."/>
            <person name="Ramirez L."/>
            <person name="Pisabarro A.G."/>
            <person name="Kuo A."/>
            <person name="Tritt A."/>
            <person name="Lipzen A."/>
            <person name="He G."/>
            <person name="Yan M."/>
            <person name="Ng V."/>
            <person name="Cullen D."/>
            <person name="Martin F."/>
            <person name="Rosso M.-N."/>
            <person name="Henrissat B."/>
            <person name="Hibbett D."/>
            <person name="Martinez A.T."/>
            <person name="Grigoriev I.V."/>
        </authorList>
    </citation>
    <scope>NUCLEOTIDE SEQUENCE</scope>
    <source>
        <strain evidence="2">CIRM-BRFM 674</strain>
    </source>
</reference>
<dbReference type="OrthoDB" id="3068862at2759"/>
<feature type="region of interest" description="Disordered" evidence="1">
    <location>
        <begin position="199"/>
        <end position="228"/>
    </location>
</feature>
<accession>A0A9P5YTY5</accession>
<feature type="compositionally biased region" description="Polar residues" evidence="1">
    <location>
        <begin position="379"/>
        <end position="393"/>
    </location>
</feature>
<feature type="region of interest" description="Disordered" evidence="1">
    <location>
        <begin position="476"/>
        <end position="616"/>
    </location>
</feature>
<protein>
    <submittedName>
        <fullName evidence="2">Uncharacterized protein</fullName>
    </submittedName>
</protein>
<feature type="compositionally biased region" description="Low complexity" evidence="1">
    <location>
        <begin position="20"/>
        <end position="32"/>
    </location>
</feature>
<sequence>MASPNSRWPRTEQTTSPFKSTRGGSSSTRGRNPPAPRAPRRPSESKTAQDDPKTPSNTAAAPPPPAAPSTPKAKSHNSSRRSSRAVPPPVQTSHHLPTADIPPAPHSARPASNGRRRRGAPSGKAQPLSIHPPQAGDAMLHRPGKARLPDVPHTAPIKDTPPHLRAAASSSNSNEMVTPRPDLRNDITAAVERMRASAMAMDHTHRPSTPGSHIDWAGDDDDSLPDLDDWGVSPAVFAARAQDEGDTISPIIVDGLRPLPELAPMAYHASPLQRQVEVEVEVEADVVVEPSESPKESSPAPMKKPLHPSLPAKPSTVLAVVPPRPVAAATPMRVHPNSATHETFARAQAAKVTPPPAKEDVVVEPPTPVADVPELEAPETNTKMETQLPNKEAQSPDKLDRTPVSSATITSPAPEPETPKDPIDDFVPPSGLGASIHAPKPSALLSAGIVAVGAGMDIETTRSALPMVGSFADESRVLRSAPPGQPSAQTLLQSIHSPSSQQQSQPLHQHHHQHTHTRAHTVGRGGDRSPGMRSSRSGFAGGGQQAHLRNHSSPAAGGYSHNGGGQSYRPPHLARPKLTSGALSFLNRAVAGGGAGGAGAGGSPSPSKSQVVGLAE</sequence>
<keyword evidence="3" id="KW-1185">Reference proteome</keyword>
<dbReference type="EMBL" id="MU155420">
    <property type="protein sequence ID" value="KAF9473735.1"/>
    <property type="molecule type" value="Genomic_DNA"/>
</dbReference>
<evidence type="ECO:0000256" key="1">
    <source>
        <dbReference type="SAM" id="MobiDB-lite"/>
    </source>
</evidence>
<feature type="compositionally biased region" description="Acidic residues" evidence="1">
    <location>
        <begin position="217"/>
        <end position="228"/>
    </location>
</feature>
<evidence type="ECO:0000313" key="2">
    <source>
        <dbReference type="EMBL" id="KAF9473735.1"/>
    </source>
</evidence>
<feature type="region of interest" description="Disordered" evidence="1">
    <location>
        <begin position="287"/>
        <end position="438"/>
    </location>
</feature>
<feature type="compositionally biased region" description="Low complexity" evidence="1">
    <location>
        <begin position="492"/>
        <end position="507"/>
    </location>
</feature>
<feature type="compositionally biased region" description="Low complexity" evidence="1">
    <location>
        <begin position="287"/>
        <end position="303"/>
    </location>
</feature>
<gene>
    <name evidence="2" type="ORF">BDN70DRAFT_885588</name>
</gene>
<proteinExistence type="predicted"/>
<feature type="compositionally biased region" description="Basic residues" evidence="1">
    <location>
        <begin position="508"/>
        <end position="521"/>
    </location>
</feature>
<dbReference type="Proteomes" id="UP000807469">
    <property type="component" value="Unassembled WGS sequence"/>
</dbReference>
<feature type="compositionally biased region" description="Low complexity" evidence="1">
    <location>
        <begin position="317"/>
        <end position="331"/>
    </location>
</feature>
<feature type="compositionally biased region" description="Basic and acidic residues" evidence="1">
    <location>
        <begin position="41"/>
        <end position="53"/>
    </location>
</feature>
<feature type="region of interest" description="Disordered" evidence="1">
    <location>
        <begin position="1"/>
        <end position="183"/>
    </location>
</feature>
<comment type="caution">
    <text evidence="2">The sequence shown here is derived from an EMBL/GenBank/DDBJ whole genome shotgun (WGS) entry which is preliminary data.</text>
</comment>
<name>A0A9P5YTY5_9AGAR</name>
<feature type="compositionally biased region" description="Gly residues" evidence="1">
    <location>
        <begin position="591"/>
        <end position="602"/>
    </location>
</feature>
<feature type="compositionally biased region" description="Basic residues" evidence="1">
    <location>
        <begin position="73"/>
        <end position="83"/>
    </location>
</feature>
<dbReference type="AlphaFoldDB" id="A0A9P5YTY5"/>